<keyword evidence="5" id="KW-0239">DNA-directed DNA polymerase</keyword>
<keyword evidence="6" id="KW-0238">DNA-binding</keyword>
<dbReference type="CDD" id="cd05531">
    <property type="entry name" value="POLBc_B2"/>
    <property type="match status" value="1"/>
</dbReference>
<dbReference type="InterPro" id="IPR042087">
    <property type="entry name" value="DNA_pol_B_thumb"/>
</dbReference>
<dbReference type="STRING" id="273075.gene:9571670"/>
<name>Q9HKZ3_THEAC</name>
<dbReference type="RefSeq" id="WP_010900877.1">
    <property type="nucleotide sequence ID" value="NC_002578.1"/>
</dbReference>
<dbReference type="KEGG" id="tac:Ta0450"/>
<dbReference type="EnsemblBacteria" id="CAC11592">
    <property type="protein sequence ID" value="CAC11592"/>
    <property type="gene ID" value="CAC11592"/>
</dbReference>
<dbReference type="OrthoDB" id="8639at2157"/>
<evidence type="ECO:0000256" key="1">
    <source>
        <dbReference type="ARBA" id="ARBA00005755"/>
    </source>
</evidence>
<dbReference type="HOGENOM" id="CLU_000203_6_2_2"/>
<dbReference type="Proteomes" id="UP000001024">
    <property type="component" value="Chromosome"/>
</dbReference>
<dbReference type="InterPro" id="IPR050240">
    <property type="entry name" value="DNA_pol_type-B"/>
</dbReference>
<dbReference type="Gene3D" id="3.90.1600.10">
    <property type="entry name" value="Palm domain of DNA polymerase"/>
    <property type="match status" value="2"/>
</dbReference>
<dbReference type="InterPro" id="IPR006134">
    <property type="entry name" value="DNA-dir_DNA_pol_B_multi_dom"/>
</dbReference>
<dbReference type="GO" id="GO:0006261">
    <property type="term" value="P:DNA-templated DNA replication"/>
    <property type="evidence" value="ECO:0007669"/>
    <property type="project" value="TreeGrafter"/>
</dbReference>
<dbReference type="InParanoid" id="Q9HKZ3"/>
<accession>Q9HKZ3</accession>
<dbReference type="PANTHER" id="PTHR10322:SF23">
    <property type="entry name" value="DNA POLYMERASE DELTA CATALYTIC SUBUNIT"/>
    <property type="match status" value="1"/>
</dbReference>
<evidence type="ECO:0000256" key="4">
    <source>
        <dbReference type="ARBA" id="ARBA00022695"/>
    </source>
</evidence>
<dbReference type="Gene3D" id="1.10.132.60">
    <property type="entry name" value="DNA polymerase family B, C-terminal domain"/>
    <property type="match status" value="1"/>
</dbReference>
<protein>
    <recommendedName>
        <fullName evidence="2">DNA-directed DNA polymerase</fullName>
        <ecNumber evidence="2">2.7.7.7</ecNumber>
    </recommendedName>
</protein>
<dbReference type="Pfam" id="PF00136">
    <property type="entry name" value="DNA_pol_B"/>
    <property type="match status" value="2"/>
</dbReference>
<keyword evidence="3" id="KW-0808">Transferase</keyword>
<evidence type="ECO:0000313" key="10">
    <source>
        <dbReference type="Proteomes" id="UP000001024"/>
    </source>
</evidence>
<sequence>MTLYEYDGSHVRKRVFQNTSWIFVTGDRYDIETLYDQLDSTRLKYEYSTMPDIYGYQDGIKIWVRPSHARMVGEIIFSNIGYGRRYRVYNADIDPVLRFMASNGLSFFEMRSVYDPDPDLNVAMVDCSHGKCIVDGEAMGDGRIYDRLMDSHVIVYEGTEQFYRKLMALGIRARYYPGKSFTSYGQISYRDSYLDIADRIAINSRSFFYAESGLSGIYEVSRISHLPPLYVSIVTPGTAVSSMELAEAVKKGMLVPFKKDDHENPKTKWEIMAKDRGGLIFQPLPGLYTDVYEIDFSSMYPSIIVRYDLTPGRISFLPEALEGLLSRRLIYKKMDGESVVYHSRNVALKWLLLTSFGYTGYKNAKFGKIEVHERITELGRKALAEAIAVAHENGFEMIHGIVDSLWIRGSGSIERVVSEISRRTRIDIVVSGHYHWIAFLPERDGTGSPSRYIGLDTSGKYKIRGLMIRRSDVPDLCKAFQMDALRVLSSCTDTRCILEKRREIMDLENYYLRNIRHFPRSYFMVSRKITRRPDEYHVKNLTRSALDLCRDAEELSPGQMISYYVVDEKRKIVDTDGENGIDYGYYRRCLTRALEEINFLFGKNCNIRRLEDFQSFQ</sequence>
<dbReference type="SUPFAM" id="SSF56672">
    <property type="entry name" value="DNA/RNA polymerases"/>
    <property type="match status" value="1"/>
</dbReference>
<comment type="similarity">
    <text evidence="1">Belongs to the DNA polymerase type-B family.</text>
</comment>
<feature type="domain" description="DNA-directed DNA polymerase family B multifunctional" evidence="8">
    <location>
        <begin position="314"/>
        <end position="393"/>
    </location>
</feature>
<evidence type="ECO:0000256" key="6">
    <source>
        <dbReference type="ARBA" id="ARBA00023125"/>
    </source>
</evidence>
<organism evidence="9 10">
    <name type="scientific">Thermoplasma acidophilum (strain ATCC 25905 / DSM 1728 / JCM 9062 / NBRC 15155 / AMRC-C165)</name>
    <dbReference type="NCBI Taxonomy" id="273075"/>
    <lineage>
        <taxon>Archaea</taxon>
        <taxon>Methanobacteriati</taxon>
        <taxon>Thermoplasmatota</taxon>
        <taxon>Thermoplasmata</taxon>
        <taxon>Thermoplasmatales</taxon>
        <taxon>Thermoplasmataceae</taxon>
        <taxon>Thermoplasma</taxon>
    </lineage>
</organism>
<dbReference type="InterPro" id="IPR043502">
    <property type="entry name" value="DNA/RNA_pol_sf"/>
</dbReference>
<dbReference type="GO" id="GO:0000166">
    <property type="term" value="F:nucleotide binding"/>
    <property type="evidence" value="ECO:0007669"/>
    <property type="project" value="InterPro"/>
</dbReference>
<comment type="catalytic activity">
    <reaction evidence="7">
        <text>DNA(n) + a 2'-deoxyribonucleoside 5'-triphosphate = DNA(n+1) + diphosphate</text>
        <dbReference type="Rhea" id="RHEA:22508"/>
        <dbReference type="Rhea" id="RHEA-COMP:17339"/>
        <dbReference type="Rhea" id="RHEA-COMP:17340"/>
        <dbReference type="ChEBI" id="CHEBI:33019"/>
        <dbReference type="ChEBI" id="CHEBI:61560"/>
        <dbReference type="ChEBI" id="CHEBI:173112"/>
        <dbReference type="EC" id="2.7.7.7"/>
    </reaction>
</comment>
<proteinExistence type="inferred from homology"/>
<dbReference type="EC" id="2.7.7.7" evidence="2"/>
<dbReference type="NCBIfam" id="NF004416">
    <property type="entry name" value="PRK05761.1-2"/>
    <property type="match status" value="1"/>
</dbReference>
<dbReference type="Gene3D" id="1.10.287.690">
    <property type="entry name" value="Helix hairpin bin"/>
    <property type="match status" value="1"/>
</dbReference>
<gene>
    <name evidence="9" type="ordered locus">Ta0450</name>
</gene>
<dbReference type="SMR" id="Q9HKZ3"/>
<evidence type="ECO:0000256" key="3">
    <source>
        <dbReference type="ARBA" id="ARBA00022679"/>
    </source>
</evidence>
<dbReference type="AlphaFoldDB" id="Q9HKZ3"/>
<evidence type="ECO:0000259" key="8">
    <source>
        <dbReference type="Pfam" id="PF00136"/>
    </source>
</evidence>
<evidence type="ECO:0000256" key="2">
    <source>
        <dbReference type="ARBA" id="ARBA00012417"/>
    </source>
</evidence>
<dbReference type="GO" id="GO:0003887">
    <property type="term" value="F:DNA-directed DNA polymerase activity"/>
    <property type="evidence" value="ECO:0007669"/>
    <property type="project" value="UniProtKB-KW"/>
</dbReference>
<keyword evidence="10" id="KW-1185">Reference proteome</keyword>
<evidence type="ECO:0000313" key="9">
    <source>
        <dbReference type="EMBL" id="CAC11592.1"/>
    </source>
</evidence>
<dbReference type="eggNOG" id="arCOG00329">
    <property type="taxonomic scope" value="Archaea"/>
</dbReference>
<feature type="domain" description="DNA-directed DNA polymerase family B multifunctional" evidence="8">
    <location>
        <begin position="240"/>
        <end position="311"/>
    </location>
</feature>
<dbReference type="PaxDb" id="273075-Ta0450"/>
<reference evidence="9 10" key="1">
    <citation type="journal article" date="2000" name="Nature">
        <title>The genome sequence of the thermoacidophilic scavenger Thermoplasma acidophilum.</title>
        <authorList>
            <person name="Ruepp A."/>
            <person name="Graml W."/>
            <person name="Santos-Martinez M.L."/>
            <person name="Koretke K.K."/>
            <person name="Volker C."/>
            <person name="Mewes H.W."/>
            <person name="Frishman D."/>
            <person name="Stocker S."/>
            <person name="Lupas A.N."/>
            <person name="Baumeister W."/>
        </authorList>
    </citation>
    <scope>NUCLEOTIDE SEQUENCE [LARGE SCALE GENOMIC DNA]</scope>
    <source>
        <strain evidence="10">ATCC 25905 / DSM 1728 / JCM 9062 / NBRC 15155 / AMRC-C165</strain>
    </source>
</reference>
<evidence type="ECO:0000256" key="7">
    <source>
        <dbReference type="ARBA" id="ARBA00049244"/>
    </source>
</evidence>
<evidence type="ECO:0000256" key="5">
    <source>
        <dbReference type="ARBA" id="ARBA00022932"/>
    </source>
</evidence>
<dbReference type="GO" id="GO:0003677">
    <property type="term" value="F:DNA binding"/>
    <property type="evidence" value="ECO:0007669"/>
    <property type="project" value="UniProtKB-KW"/>
</dbReference>
<keyword evidence="4" id="KW-0548">Nucleotidyltransferase</keyword>
<dbReference type="PANTHER" id="PTHR10322">
    <property type="entry name" value="DNA POLYMERASE CATALYTIC SUBUNIT"/>
    <property type="match status" value="1"/>
</dbReference>
<dbReference type="InterPro" id="IPR006172">
    <property type="entry name" value="DNA-dir_DNA_pol_B"/>
</dbReference>
<dbReference type="SMART" id="SM00486">
    <property type="entry name" value="POLBc"/>
    <property type="match status" value="1"/>
</dbReference>
<dbReference type="InterPro" id="IPR023211">
    <property type="entry name" value="DNA_pol_palm_dom_sf"/>
</dbReference>
<dbReference type="EMBL" id="AL445064">
    <property type="protein sequence ID" value="CAC11592.1"/>
    <property type="molecule type" value="Genomic_DNA"/>
</dbReference>